<dbReference type="AlphaFoldDB" id="J8AI60"/>
<evidence type="ECO:0000256" key="2">
    <source>
        <dbReference type="SAM" id="Phobius"/>
    </source>
</evidence>
<dbReference type="RefSeq" id="WP_002106919.1">
    <property type="nucleotide sequence ID" value="NZ_JH791997.1"/>
</dbReference>
<comment type="caution">
    <text evidence="3">The sequence shown here is derived from an EMBL/GenBank/DDBJ whole genome shotgun (WGS) entry which is preliminary data.</text>
</comment>
<keyword evidence="2" id="KW-0472">Membrane</keyword>
<keyword evidence="2" id="KW-0812">Transmembrane</keyword>
<feature type="coiled-coil region" evidence="1">
    <location>
        <begin position="203"/>
        <end position="291"/>
    </location>
</feature>
<keyword evidence="1" id="KW-0175">Coiled coil</keyword>
<feature type="transmembrane region" description="Helical" evidence="2">
    <location>
        <begin position="20"/>
        <end position="38"/>
    </location>
</feature>
<dbReference type="EMBL" id="AHDJ01000060">
    <property type="protein sequence ID" value="EJQ38319.1"/>
    <property type="molecule type" value="Genomic_DNA"/>
</dbReference>
<dbReference type="HOGENOM" id="CLU_081206_0_0_9"/>
<evidence type="ECO:0000256" key="1">
    <source>
        <dbReference type="SAM" id="Coils"/>
    </source>
</evidence>
<name>J8AI60_BACCE</name>
<evidence type="ECO:0000313" key="4">
    <source>
        <dbReference type="Proteomes" id="UP000006600"/>
    </source>
</evidence>
<reference evidence="3 4" key="1">
    <citation type="submission" date="2012-04" db="EMBL/GenBank/DDBJ databases">
        <title>The Genome Sequence of Bacillus cereus BAG5X1-1.</title>
        <authorList>
            <consortium name="The Broad Institute Genome Sequencing Platform"/>
            <consortium name="The Broad Institute Genome Sequencing Center for Infectious Disease"/>
            <person name="Feldgarden M."/>
            <person name="Van der Auwera G.A."/>
            <person name="Mahillon J."/>
            <person name="Duprez V."/>
            <person name="Timmery S."/>
            <person name="Mattelet C."/>
            <person name="Dierick K."/>
            <person name="Sun M."/>
            <person name="Yu Z."/>
            <person name="Zhu L."/>
            <person name="Hu X."/>
            <person name="Shank E.B."/>
            <person name="Swiecicka I."/>
            <person name="Hansen B.M."/>
            <person name="Andrup L."/>
            <person name="Young S.K."/>
            <person name="Zeng Q."/>
            <person name="Gargeya S."/>
            <person name="Fitzgerald M."/>
            <person name="Haas B."/>
            <person name="Abouelleil A."/>
            <person name="Alvarado L."/>
            <person name="Arachchi H.M."/>
            <person name="Berlin A."/>
            <person name="Chapman S.B."/>
            <person name="Goldberg J."/>
            <person name="Griggs A."/>
            <person name="Gujja S."/>
            <person name="Hansen M."/>
            <person name="Howarth C."/>
            <person name="Imamovic A."/>
            <person name="Larimer J."/>
            <person name="McCowen C."/>
            <person name="Montmayeur A."/>
            <person name="Murphy C."/>
            <person name="Neiman D."/>
            <person name="Pearson M."/>
            <person name="Priest M."/>
            <person name="Roberts A."/>
            <person name="Saif S."/>
            <person name="Shea T."/>
            <person name="Sisk P."/>
            <person name="Sykes S."/>
            <person name="Wortman J."/>
            <person name="Nusbaum C."/>
            <person name="Birren B."/>
        </authorList>
    </citation>
    <scope>NUCLEOTIDE SEQUENCE [LARGE SCALE GENOMIC DNA]</scope>
    <source>
        <strain evidence="3 4">BAG5X1-1</strain>
    </source>
</reference>
<gene>
    <name evidence="3" type="ORF">IEE_05091</name>
</gene>
<protein>
    <submittedName>
        <fullName evidence="3">Uncharacterized protein</fullName>
    </submittedName>
</protein>
<organism evidence="3 4">
    <name type="scientific">Bacillus cereus BAG5X1-1</name>
    <dbReference type="NCBI Taxonomy" id="1053189"/>
    <lineage>
        <taxon>Bacteria</taxon>
        <taxon>Bacillati</taxon>
        <taxon>Bacillota</taxon>
        <taxon>Bacilli</taxon>
        <taxon>Bacillales</taxon>
        <taxon>Bacillaceae</taxon>
        <taxon>Bacillus</taxon>
        <taxon>Bacillus cereus group</taxon>
    </lineage>
</organism>
<dbReference type="PATRIC" id="fig|1053189.3.peg.5190"/>
<proteinExistence type="predicted"/>
<accession>J8AI60</accession>
<dbReference type="Proteomes" id="UP000006600">
    <property type="component" value="Unassembled WGS sequence"/>
</dbReference>
<evidence type="ECO:0000313" key="3">
    <source>
        <dbReference type="EMBL" id="EJQ38319.1"/>
    </source>
</evidence>
<keyword evidence="2" id="KW-1133">Transmembrane helix</keyword>
<sequence length="296" mass="34552">MSGFVGKINDGVNLRRKKSWIYGVINMFLFLGFLLFLTSKIYMKTEEKLFHTELNQPVKISSTGKITVLDMEYNLSKDFIIFVFKIEGEGDVGFKFAAQEKANPNGKLPVKEIYKEGNNYVVEVRELSKNFGAVALDVYYKNSEKESVNVRKFIEEPTVNVEENSNQQNVDRLLRTIYTDQRKVKYNDELLVNKKEEYELFFIDNEKKELKSKIKRIEEISKKEESNIKEVEQKIDELKAEMKYQTQSGITETQSKITNLESKVKESERNIKVFVDEKNSALDKIKKLEQKAKESK</sequence>